<dbReference type="PROSITE" id="PS00296">
    <property type="entry name" value="CHAPERONINS_CPN60"/>
    <property type="match status" value="1"/>
</dbReference>
<feature type="binding site" evidence="9">
    <location>
        <begin position="478"/>
        <end position="480"/>
    </location>
    <ligand>
        <name>ATP</name>
        <dbReference type="ChEBI" id="CHEBI:30616"/>
    </ligand>
</feature>
<feature type="coiled-coil region" evidence="12">
    <location>
        <begin position="345"/>
        <end position="408"/>
    </location>
</feature>
<keyword evidence="14" id="KW-1185">Reference proteome</keyword>
<dbReference type="NCBIfam" id="NF000592">
    <property type="entry name" value="PRK00013.1"/>
    <property type="match status" value="1"/>
</dbReference>
<reference evidence="13 14" key="1">
    <citation type="submission" date="2020-10" db="EMBL/GenBank/DDBJ databases">
        <title>Sequencing the genomes of 1000 actinobacteria strains.</title>
        <authorList>
            <person name="Klenk H.-P."/>
        </authorList>
    </citation>
    <scope>NUCLEOTIDE SEQUENCE [LARGE SCALE GENOMIC DNA]</scope>
    <source>
        <strain evidence="13 14">DSM 43173</strain>
    </source>
</reference>
<dbReference type="InterPro" id="IPR001844">
    <property type="entry name" value="Cpn60/GroEL"/>
</dbReference>
<comment type="subcellular location">
    <subcellularLocation>
        <location evidence="2">Cell surface</location>
    </subcellularLocation>
    <subcellularLocation>
        <location evidence="9">Cytoplasm</location>
    </subcellularLocation>
    <subcellularLocation>
        <location evidence="8">Secreted</location>
        <location evidence="8">Capsule</location>
    </subcellularLocation>
    <subcellularLocation>
        <location evidence="1">Secreted</location>
        <location evidence="1">Cell wall</location>
    </subcellularLocation>
</comment>
<dbReference type="Proteomes" id="UP000633509">
    <property type="component" value="Unassembled WGS sequence"/>
</dbReference>
<feature type="binding site" evidence="9">
    <location>
        <position position="494"/>
    </location>
    <ligand>
        <name>ATP</name>
        <dbReference type="ChEBI" id="CHEBI:30616"/>
    </ligand>
</feature>
<feature type="binding site" evidence="9">
    <location>
        <begin position="87"/>
        <end position="91"/>
    </location>
    <ligand>
        <name>ATP</name>
        <dbReference type="ChEBI" id="CHEBI:30616"/>
    </ligand>
</feature>
<dbReference type="SUPFAM" id="SSF52029">
    <property type="entry name" value="GroEL apical domain-like"/>
    <property type="match status" value="1"/>
</dbReference>
<evidence type="ECO:0000256" key="7">
    <source>
        <dbReference type="ARBA" id="ARBA00023235"/>
    </source>
</evidence>
<dbReference type="InterPro" id="IPR027413">
    <property type="entry name" value="GROEL-like_equatorial_sf"/>
</dbReference>
<dbReference type="NCBIfam" id="NF009487">
    <property type="entry name" value="PRK12849.1"/>
    <property type="match status" value="1"/>
</dbReference>
<protein>
    <recommendedName>
        <fullName evidence="9">Chaperonin GroEL</fullName>
        <ecNumber evidence="9">5.6.1.7</ecNumber>
    </recommendedName>
    <alternativeName>
        <fullName evidence="9">60 kDa chaperonin</fullName>
    </alternativeName>
    <alternativeName>
        <fullName evidence="9">Chaperonin-60</fullName>
        <shortName evidence="9">Cpn60</shortName>
    </alternativeName>
</protein>
<evidence type="ECO:0000256" key="2">
    <source>
        <dbReference type="ARBA" id="ARBA00004241"/>
    </source>
</evidence>
<dbReference type="HAMAP" id="MF_00600">
    <property type="entry name" value="CH60"/>
    <property type="match status" value="1"/>
</dbReference>
<dbReference type="Pfam" id="PF00118">
    <property type="entry name" value="Cpn60_TCP1"/>
    <property type="match status" value="1"/>
</dbReference>
<dbReference type="PANTHER" id="PTHR45633">
    <property type="entry name" value="60 KDA HEAT SHOCK PROTEIN, MITOCHONDRIAL"/>
    <property type="match status" value="1"/>
</dbReference>
<comment type="function">
    <text evidence="9 11">Together with its co-chaperonin GroES, plays an essential role in assisting protein folding. The GroEL-GroES system forms a nano-cage that allows encapsulation of the non-native substrate proteins and provides a physical environment optimized to promote and accelerate protein folding.</text>
</comment>
<evidence type="ECO:0000256" key="8">
    <source>
        <dbReference type="ARBA" id="ARBA00025702"/>
    </source>
</evidence>
<keyword evidence="6 9" id="KW-0143">Chaperone</keyword>
<organism evidence="13 14">
    <name type="scientific">Nonomuraea angiospora</name>
    <dbReference type="NCBI Taxonomy" id="46172"/>
    <lineage>
        <taxon>Bacteria</taxon>
        <taxon>Bacillati</taxon>
        <taxon>Actinomycetota</taxon>
        <taxon>Actinomycetes</taxon>
        <taxon>Streptosporangiales</taxon>
        <taxon>Streptosporangiaceae</taxon>
        <taxon>Nonomuraea</taxon>
    </lineage>
</organism>
<comment type="subunit">
    <text evidence="9 11">Forms a cylinder of 14 subunits composed of two heptameric rings stacked back-to-back. Interacts with the co-chaperonin GroES.</text>
</comment>
<evidence type="ECO:0000256" key="4">
    <source>
        <dbReference type="ARBA" id="ARBA00022741"/>
    </source>
</evidence>
<proteinExistence type="inferred from homology"/>
<keyword evidence="5 9" id="KW-0067">ATP-binding</keyword>
<dbReference type="Gene3D" id="1.10.560.10">
    <property type="entry name" value="GroEL-like equatorial domain"/>
    <property type="match status" value="1"/>
</dbReference>
<name>A0ABR9LRJ4_9ACTN</name>
<dbReference type="NCBIfam" id="TIGR02348">
    <property type="entry name" value="GroEL"/>
    <property type="match status" value="1"/>
</dbReference>
<evidence type="ECO:0000256" key="11">
    <source>
        <dbReference type="RuleBase" id="RU000419"/>
    </source>
</evidence>
<dbReference type="Gene3D" id="3.30.260.10">
    <property type="entry name" value="TCP-1-like chaperonin intermediate domain"/>
    <property type="match status" value="1"/>
</dbReference>
<evidence type="ECO:0000313" key="14">
    <source>
        <dbReference type="Proteomes" id="UP000633509"/>
    </source>
</evidence>
<evidence type="ECO:0000313" key="13">
    <source>
        <dbReference type="EMBL" id="MBE1583281.1"/>
    </source>
</evidence>
<dbReference type="SUPFAM" id="SSF48592">
    <property type="entry name" value="GroEL equatorial domain-like"/>
    <property type="match status" value="1"/>
</dbReference>
<dbReference type="NCBIfam" id="NF009489">
    <property type="entry name" value="PRK12851.1"/>
    <property type="match status" value="1"/>
</dbReference>
<keyword evidence="9" id="KW-0963">Cytoplasm</keyword>
<feature type="binding site" evidence="9">
    <location>
        <begin position="30"/>
        <end position="33"/>
    </location>
    <ligand>
        <name>ATP</name>
        <dbReference type="ChEBI" id="CHEBI:30616"/>
    </ligand>
</feature>
<keyword evidence="7 9" id="KW-0413">Isomerase</keyword>
<dbReference type="InterPro" id="IPR002423">
    <property type="entry name" value="Cpn60/GroEL/TCP-1"/>
</dbReference>
<dbReference type="SUPFAM" id="SSF54849">
    <property type="entry name" value="GroEL-intermediate domain like"/>
    <property type="match status" value="1"/>
</dbReference>
<dbReference type="InterPro" id="IPR027409">
    <property type="entry name" value="GroEL-like_apical_dom_sf"/>
</dbReference>
<feature type="coiled-coil region" evidence="12">
    <location>
        <begin position="117"/>
        <end position="144"/>
    </location>
</feature>
<evidence type="ECO:0000256" key="3">
    <source>
        <dbReference type="ARBA" id="ARBA00006607"/>
    </source>
</evidence>
<evidence type="ECO:0000256" key="10">
    <source>
        <dbReference type="RuleBase" id="RU000418"/>
    </source>
</evidence>
<dbReference type="InterPro" id="IPR027410">
    <property type="entry name" value="TCP-1-like_intermed_sf"/>
</dbReference>
<evidence type="ECO:0000256" key="5">
    <source>
        <dbReference type="ARBA" id="ARBA00022840"/>
    </source>
</evidence>
<keyword evidence="4 9" id="KW-0547">Nucleotide-binding</keyword>
<evidence type="ECO:0000256" key="9">
    <source>
        <dbReference type="HAMAP-Rule" id="MF_00600"/>
    </source>
</evidence>
<dbReference type="CDD" id="cd03344">
    <property type="entry name" value="GroEL"/>
    <property type="match status" value="1"/>
</dbReference>
<dbReference type="PRINTS" id="PR00298">
    <property type="entry name" value="CHAPERONIN60"/>
</dbReference>
<dbReference type="NCBIfam" id="NF009488">
    <property type="entry name" value="PRK12850.1"/>
    <property type="match status" value="1"/>
</dbReference>
<dbReference type="Gene3D" id="3.50.7.10">
    <property type="entry name" value="GroEL"/>
    <property type="match status" value="1"/>
</dbReference>
<dbReference type="InterPro" id="IPR018370">
    <property type="entry name" value="Chaperonin_Cpn60_CS"/>
</dbReference>
<comment type="similarity">
    <text evidence="3 9 10">Belongs to the chaperonin (HSP60) family.</text>
</comment>
<evidence type="ECO:0000256" key="6">
    <source>
        <dbReference type="ARBA" id="ARBA00023186"/>
    </source>
</evidence>
<sequence>MASKMISFDEDARRGLERGMNQLADAVKVTLGPKGRNVVLEKKWGAPTITNDGVSIAKEIELEDPWEKIGAELVKEVAKKTDDVAGDGTTTATVLAQALVREGLRNVAAGANPMALKKGIEAAVERVSEELSKLAKNVETKEQIASTASISAADPEIGSLIAEAMDKVGKEGVITVEESNTFGLELELTEGMRFDKGFIAPLFITDSDRLEAVLDEPYVAVVNGKVSANRDALPLFDKVVQSGRPLLLIAEDVEGEALATLIVNKMKGVFRSVAVKAPGFGDRRKAMLQDIAILTGGQVIAEEVGLKLENATLDLLGRARKVVVTKDETTIVDGAGDAEQISGRVNEIRAEIERTDSDYDREKLQERLAKLAGGVAVIKAGAATEVELKERKHRIEDAVRNAKAAVEEGIVPGGGVALLQAGAKAFDKLELSGDEATGAAIVRKALEEPLKQIAVNAGLEGGVVVERVRNLTPGEGLNAASGEYVNMFEAGILDPAKVTRSALQNAASIAALFLTTEAVIAEKPEKNAAAPGMPGGGDMDF</sequence>
<dbReference type="EC" id="5.6.1.7" evidence="9"/>
<comment type="caution">
    <text evidence="9">Lacks conserved residue(s) required for the propagation of feature annotation.</text>
</comment>
<evidence type="ECO:0000256" key="12">
    <source>
        <dbReference type="SAM" id="Coils"/>
    </source>
</evidence>
<dbReference type="RefSeq" id="WP_192784396.1">
    <property type="nucleotide sequence ID" value="NZ_JADBEK010000001.1"/>
</dbReference>
<accession>A0ABR9LRJ4</accession>
<keyword evidence="12" id="KW-0175">Coiled coil</keyword>
<comment type="caution">
    <text evidence="13">The sequence shown here is derived from an EMBL/GenBank/DDBJ whole genome shotgun (WGS) entry which is preliminary data.</text>
</comment>
<evidence type="ECO:0000256" key="1">
    <source>
        <dbReference type="ARBA" id="ARBA00004191"/>
    </source>
</evidence>
<gene>
    <name evidence="9" type="primary">groEL</name>
    <name evidence="9" type="synonym">groL</name>
    <name evidence="13" type="ORF">H4W80_001539</name>
</gene>
<feature type="binding site" evidence="9">
    <location>
        <position position="414"/>
    </location>
    <ligand>
        <name>ATP</name>
        <dbReference type="ChEBI" id="CHEBI:30616"/>
    </ligand>
</feature>
<dbReference type="EMBL" id="JADBEK010000001">
    <property type="protein sequence ID" value="MBE1583281.1"/>
    <property type="molecule type" value="Genomic_DNA"/>
</dbReference>